<organism evidence="1 2">
    <name type="scientific">Kitasatospora paranensis</name>
    <dbReference type="NCBI Taxonomy" id="258053"/>
    <lineage>
        <taxon>Bacteria</taxon>
        <taxon>Bacillati</taxon>
        <taxon>Actinomycetota</taxon>
        <taxon>Actinomycetes</taxon>
        <taxon>Kitasatosporales</taxon>
        <taxon>Streptomycetaceae</taxon>
        <taxon>Kitasatospora</taxon>
    </lineage>
</organism>
<evidence type="ECO:0000313" key="1">
    <source>
        <dbReference type="EMBL" id="MFC7184680.1"/>
    </source>
</evidence>
<protein>
    <submittedName>
        <fullName evidence="1">Uncharacterized protein</fullName>
    </submittedName>
</protein>
<name>A0ABW2G7E4_9ACTN</name>
<comment type="caution">
    <text evidence="1">The sequence shown here is derived from an EMBL/GenBank/DDBJ whole genome shotgun (WGS) entry which is preliminary data.</text>
</comment>
<evidence type="ECO:0000313" key="2">
    <source>
        <dbReference type="Proteomes" id="UP001596435"/>
    </source>
</evidence>
<keyword evidence="2" id="KW-1185">Reference proteome</keyword>
<dbReference type="EMBL" id="JBHTAJ010000113">
    <property type="protein sequence ID" value="MFC7184680.1"/>
    <property type="molecule type" value="Genomic_DNA"/>
</dbReference>
<gene>
    <name evidence="1" type="ORF">ACFQMG_34530</name>
</gene>
<sequence>MMPLQPSVRIPSHLVGDADPDTLDALVSSSRRLGRFWPLIAAGPQPAAAAPAGVSVPSGAQRLVAAMAEYGG</sequence>
<accession>A0ABW2G7E4</accession>
<proteinExistence type="predicted"/>
<reference evidence="2" key="1">
    <citation type="journal article" date="2019" name="Int. J. Syst. Evol. Microbiol.">
        <title>The Global Catalogue of Microorganisms (GCM) 10K type strain sequencing project: providing services to taxonomists for standard genome sequencing and annotation.</title>
        <authorList>
            <consortium name="The Broad Institute Genomics Platform"/>
            <consortium name="The Broad Institute Genome Sequencing Center for Infectious Disease"/>
            <person name="Wu L."/>
            <person name="Ma J."/>
        </authorList>
    </citation>
    <scope>NUCLEOTIDE SEQUENCE [LARGE SCALE GENOMIC DNA]</scope>
    <source>
        <strain evidence="2">CGMCC 1.12859</strain>
    </source>
</reference>
<dbReference type="RefSeq" id="WP_345705645.1">
    <property type="nucleotide sequence ID" value="NZ_BAABKV010000001.1"/>
</dbReference>
<dbReference type="Proteomes" id="UP001596435">
    <property type="component" value="Unassembled WGS sequence"/>
</dbReference>